<protein>
    <recommendedName>
        <fullName evidence="8">TonB-dependent transporter Oar-like beta-barrel domain-containing protein</fullName>
    </recommendedName>
</protein>
<feature type="domain" description="TonB-dependent transporter Oar-like beta-barrel" evidence="8">
    <location>
        <begin position="346"/>
        <end position="888"/>
    </location>
</feature>
<dbReference type="EMBL" id="JACIEV010000004">
    <property type="protein sequence ID" value="MBB4153807.1"/>
    <property type="molecule type" value="Genomic_DNA"/>
</dbReference>
<keyword evidence="5" id="KW-0472">Membrane</keyword>
<dbReference type="Gene3D" id="2.40.170.20">
    <property type="entry name" value="TonB-dependent receptor, beta-barrel domain"/>
    <property type="match status" value="1"/>
</dbReference>
<dbReference type="InterPro" id="IPR013783">
    <property type="entry name" value="Ig-like_fold"/>
</dbReference>
<proteinExistence type="predicted"/>
<keyword evidence="6" id="KW-0998">Cell outer membrane</keyword>
<feature type="chain" id="PRO_5032678134" description="TonB-dependent transporter Oar-like beta-barrel domain-containing protein" evidence="7">
    <location>
        <begin position="23"/>
        <end position="1103"/>
    </location>
</feature>
<dbReference type="PANTHER" id="PTHR30069">
    <property type="entry name" value="TONB-DEPENDENT OUTER MEMBRANE RECEPTOR"/>
    <property type="match status" value="1"/>
</dbReference>
<dbReference type="SUPFAM" id="SSF56935">
    <property type="entry name" value="Porins"/>
    <property type="match status" value="1"/>
</dbReference>
<evidence type="ECO:0000256" key="6">
    <source>
        <dbReference type="ARBA" id="ARBA00023237"/>
    </source>
</evidence>
<keyword evidence="10" id="KW-1185">Reference proteome</keyword>
<dbReference type="InterPro" id="IPR057601">
    <property type="entry name" value="Oar-like_b-barrel"/>
</dbReference>
<dbReference type="AlphaFoldDB" id="A0A840FDZ3"/>
<keyword evidence="4" id="KW-0812">Transmembrane</keyword>
<evidence type="ECO:0000256" key="3">
    <source>
        <dbReference type="ARBA" id="ARBA00022452"/>
    </source>
</evidence>
<comment type="caution">
    <text evidence="9">The sequence shown here is derived from an EMBL/GenBank/DDBJ whole genome shotgun (WGS) entry which is preliminary data.</text>
</comment>
<evidence type="ECO:0000256" key="1">
    <source>
        <dbReference type="ARBA" id="ARBA00004571"/>
    </source>
</evidence>
<evidence type="ECO:0000256" key="4">
    <source>
        <dbReference type="ARBA" id="ARBA00022692"/>
    </source>
</evidence>
<feature type="domain" description="TonB-dependent transporter Oar-like beta-barrel" evidence="8">
    <location>
        <begin position="242"/>
        <end position="312"/>
    </location>
</feature>
<sequence length="1103" mass="118207">MRNNLFLGVAAVALIAPATVSAQETTAQIRGTVTAGGAPVTGATVTIVNVPSGTRSQTTTDATGAFTQSGLRAGGPFTVEVASPQGNTTVTDIFTVVDQPYELPIELAADAATGGDIVVTASSIAGAGVIGSGLRTVLTQADIAKVASVNRDIRDLARRDPLATLDLSNSRAVSFAGVNPRFNRFTINGVQIGDNFGLNSDANPTARGPVPFDAIGQFSVAIAPVDIRQGNFQGGVIDTVLLSGTNEFHGTGFYSQSTNGLQGNKIGSTTITLPKYKSETYGATFRGPIIADKLFFMVSAERNTDPRPLAVTAVSQIPGVTQSSIDQITNIAKSVYGYDPGGFVSVNNQKDEKIVGRIDWNISDSQKLSLNYINAYESSTVAQGTSTSNTTPAVGLASNYYQRSVLVRAGIAQLNSDWTDNLSTEARFLYKSNRVGQDSLLGTNFAQFSVCTAPTSVVGANNSTSTCGTGIPQVIFGPDISRQANQLFFDTWGGSLQARYTAGGHEIKLLAEVNANRTFNYFLQRLNGQYYFDSIADFQNRRASQFDYSNAVSLTPTDAAANFKYQQYTFGAQDTWNINDQLTFTYGARYDLYAMRSPVAANPNYFARYGVYNTQTYKGLDNFQPRAALEWNPIDNLRIRLGASVYGGGSPDIYLSNSYSNTGVLTNRITTATRALPTTTSNTTTCTATYVGANAGLCTAALDGVTGTSIPASINSYLSTATASLRTAPVNALAQNFKLPSITKLTASIDYKLFGVNVGANYLHSMTNSAVTFTDLRSVQIGTLPDGRPRYNVLGGVADTNQDILLFNTGKGYSNIFVVRADKTFDWGLSLGGSYTYQDVKDVSPASSSTASSNYFNVAMYDPNNATLGVSADQTKWAFKYNVGFEHAFFGDYKTIFQLFGETRAGRPYSYTMQNSVSGRSPVFGVIAGPTLGTNSDQRFLLYVPTSTSDALVSYDSTDTQAALENLINNSKLKDYRGKIAPRGLGRNRAFTRIDLHLEQQLPTFIGKSRLSIWGDIENLPNLLNSNWGGLRQISFPQYAPVVQVACLASPTATGVSGAAVQTNAPNQPCAQYRYSSYRAPNTGQVSVNNSLYLIRVGARFSF</sequence>
<keyword evidence="2" id="KW-0813">Transport</keyword>
<evidence type="ECO:0000313" key="10">
    <source>
        <dbReference type="Proteomes" id="UP000529795"/>
    </source>
</evidence>
<accession>A0A840FDZ3</accession>
<dbReference type="InterPro" id="IPR036942">
    <property type="entry name" value="Beta-barrel_TonB_sf"/>
</dbReference>
<dbReference type="Pfam" id="PF25183">
    <property type="entry name" value="OMP_b-brl_4"/>
    <property type="match status" value="2"/>
</dbReference>
<name>A0A840FDZ3_9SPHN</name>
<dbReference type="InterPro" id="IPR039426">
    <property type="entry name" value="TonB-dep_rcpt-like"/>
</dbReference>
<dbReference type="PANTHER" id="PTHR30069:SF46">
    <property type="entry name" value="OAR PROTEIN"/>
    <property type="match status" value="1"/>
</dbReference>
<dbReference type="GO" id="GO:0009279">
    <property type="term" value="C:cell outer membrane"/>
    <property type="evidence" value="ECO:0007669"/>
    <property type="project" value="UniProtKB-SubCell"/>
</dbReference>
<dbReference type="Proteomes" id="UP000529795">
    <property type="component" value="Unassembled WGS sequence"/>
</dbReference>
<dbReference type="Pfam" id="PF13620">
    <property type="entry name" value="CarboxypepD_reg"/>
    <property type="match status" value="1"/>
</dbReference>
<feature type="signal peptide" evidence="7">
    <location>
        <begin position="1"/>
        <end position="22"/>
    </location>
</feature>
<evidence type="ECO:0000259" key="8">
    <source>
        <dbReference type="Pfam" id="PF25183"/>
    </source>
</evidence>
<dbReference type="SUPFAM" id="SSF49478">
    <property type="entry name" value="Cna protein B-type domain"/>
    <property type="match status" value="1"/>
</dbReference>
<gene>
    <name evidence="9" type="ORF">GGQ80_001713</name>
</gene>
<evidence type="ECO:0000313" key="9">
    <source>
        <dbReference type="EMBL" id="MBB4153807.1"/>
    </source>
</evidence>
<keyword evidence="7" id="KW-0732">Signal</keyword>
<evidence type="ECO:0000256" key="5">
    <source>
        <dbReference type="ARBA" id="ARBA00023136"/>
    </source>
</evidence>
<keyword evidence="3" id="KW-1134">Transmembrane beta strand</keyword>
<evidence type="ECO:0000256" key="2">
    <source>
        <dbReference type="ARBA" id="ARBA00022448"/>
    </source>
</evidence>
<evidence type="ECO:0000256" key="7">
    <source>
        <dbReference type="SAM" id="SignalP"/>
    </source>
</evidence>
<comment type="subcellular location">
    <subcellularLocation>
        <location evidence="1">Cell outer membrane</location>
        <topology evidence="1">Multi-pass membrane protein</topology>
    </subcellularLocation>
</comment>
<organism evidence="9 10">
    <name type="scientific">Sphingomonas jinjuensis</name>
    <dbReference type="NCBI Taxonomy" id="535907"/>
    <lineage>
        <taxon>Bacteria</taxon>
        <taxon>Pseudomonadati</taxon>
        <taxon>Pseudomonadota</taxon>
        <taxon>Alphaproteobacteria</taxon>
        <taxon>Sphingomonadales</taxon>
        <taxon>Sphingomonadaceae</taxon>
        <taxon>Sphingomonas</taxon>
    </lineage>
</organism>
<dbReference type="GO" id="GO:0015344">
    <property type="term" value="F:siderophore uptake transmembrane transporter activity"/>
    <property type="evidence" value="ECO:0007669"/>
    <property type="project" value="TreeGrafter"/>
</dbReference>
<dbReference type="RefSeq" id="WP_183983726.1">
    <property type="nucleotide sequence ID" value="NZ_JACIEV010000004.1"/>
</dbReference>
<reference evidence="9 10" key="1">
    <citation type="submission" date="2020-08" db="EMBL/GenBank/DDBJ databases">
        <title>Genomic Encyclopedia of Type Strains, Phase IV (KMG-IV): sequencing the most valuable type-strain genomes for metagenomic binning, comparative biology and taxonomic classification.</title>
        <authorList>
            <person name="Goeker M."/>
        </authorList>
    </citation>
    <scope>NUCLEOTIDE SEQUENCE [LARGE SCALE GENOMIC DNA]</scope>
    <source>
        <strain evidence="9 10">YC6723</strain>
    </source>
</reference>
<dbReference type="Gene3D" id="2.60.40.10">
    <property type="entry name" value="Immunoglobulins"/>
    <property type="match status" value="1"/>
</dbReference>
<dbReference type="GO" id="GO:0044718">
    <property type="term" value="P:siderophore transmembrane transport"/>
    <property type="evidence" value="ECO:0007669"/>
    <property type="project" value="TreeGrafter"/>
</dbReference>